<dbReference type="InterPro" id="IPR036390">
    <property type="entry name" value="WH_DNA-bd_sf"/>
</dbReference>
<dbReference type="PROSITE" id="PS50931">
    <property type="entry name" value="HTH_LYSR"/>
    <property type="match status" value="1"/>
</dbReference>
<proteinExistence type="inferred from homology"/>
<dbReference type="AlphaFoldDB" id="A0AB36X6U2"/>
<evidence type="ECO:0000313" key="7">
    <source>
        <dbReference type="Proteomes" id="UP000234740"/>
    </source>
</evidence>
<dbReference type="GO" id="GO:0032993">
    <property type="term" value="C:protein-DNA complex"/>
    <property type="evidence" value="ECO:0007669"/>
    <property type="project" value="TreeGrafter"/>
</dbReference>
<dbReference type="GeneID" id="48924878"/>
<dbReference type="SUPFAM" id="SSF46785">
    <property type="entry name" value="Winged helix' DNA-binding domain"/>
    <property type="match status" value="1"/>
</dbReference>
<dbReference type="GO" id="GO:0003677">
    <property type="term" value="F:DNA binding"/>
    <property type="evidence" value="ECO:0007669"/>
    <property type="project" value="UniProtKB-KW"/>
</dbReference>
<dbReference type="Pfam" id="PF03466">
    <property type="entry name" value="LysR_substrate"/>
    <property type="match status" value="1"/>
</dbReference>
<evidence type="ECO:0000256" key="2">
    <source>
        <dbReference type="ARBA" id="ARBA00023015"/>
    </source>
</evidence>
<reference evidence="6 7" key="1">
    <citation type="submission" date="2017-12" db="EMBL/GenBank/DDBJ databases">
        <title>Phylogenetic diversity of female urinary microbiome.</title>
        <authorList>
            <person name="Thomas-White K."/>
            <person name="Wolfe A.J."/>
        </authorList>
    </citation>
    <scope>NUCLEOTIDE SEQUENCE [LARGE SCALE GENOMIC DNA]</scope>
    <source>
        <strain evidence="6 7">UMB0099</strain>
    </source>
</reference>
<name>A0AB36X6U2_LACGS</name>
<dbReference type="InterPro" id="IPR005119">
    <property type="entry name" value="LysR_subst-bd"/>
</dbReference>
<dbReference type="Gene3D" id="1.10.10.10">
    <property type="entry name" value="Winged helix-like DNA-binding domain superfamily/Winged helix DNA-binding domain"/>
    <property type="match status" value="1"/>
</dbReference>
<dbReference type="InterPro" id="IPR036388">
    <property type="entry name" value="WH-like_DNA-bd_sf"/>
</dbReference>
<sequence length="298" mass="34315">MEINKLRAFVDLAKTLNFSETAENLYTSQSTISKQIKSLEKELGQELFERNNKNVALSEYGKLILPNAEKIVLLSDWISKETSEFKDNNSGQIRLGIIPTFANYDIFKQTMVYQKLKPDISLALQEIETNQLINTLKQKQVDVAFIRTMAPEKLDFEKIIIAQESFTVCLNKEHPFANKNEIKLSDLKDETFIMLAKNSLLYEPVINLCRKAGFDPKISFVSDRMSSILQMVENKQGVAILMHPQTKKSEVSFVSIKPTLTSTLLFIRNKGNHSKIENDFWNYLKQFEMPNWNNCGNR</sequence>
<organism evidence="6 7">
    <name type="scientific">Lactobacillus gasseri</name>
    <dbReference type="NCBI Taxonomy" id="1596"/>
    <lineage>
        <taxon>Bacteria</taxon>
        <taxon>Bacillati</taxon>
        <taxon>Bacillota</taxon>
        <taxon>Bacilli</taxon>
        <taxon>Lactobacillales</taxon>
        <taxon>Lactobacillaceae</taxon>
        <taxon>Lactobacillus</taxon>
    </lineage>
</organism>
<gene>
    <name evidence="6" type="ORF">CYJ86_02410</name>
</gene>
<dbReference type="CDD" id="cd05466">
    <property type="entry name" value="PBP2_LTTR_substrate"/>
    <property type="match status" value="1"/>
</dbReference>
<dbReference type="SUPFAM" id="SSF53850">
    <property type="entry name" value="Periplasmic binding protein-like II"/>
    <property type="match status" value="1"/>
</dbReference>
<keyword evidence="3" id="KW-0238">DNA-binding</keyword>
<keyword evidence="4" id="KW-0804">Transcription</keyword>
<comment type="caution">
    <text evidence="6">The sequence shown here is derived from an EMBL/GenBank/DDBJ whole genome shotgun (WGS) entry which is preliminary data.</text>
</comment>
<comment type="similarity">
    <text evidence="1">Belongs to the LysR transcriptional regulatory family.</text>
</comment>
<feature type="domain" description="HTH lysR-type" evidence="5">
    <location>
        <begin position="1"/>
        <end position="58"/>
    </location>
</feature>
<dbReference type="PANTHER" id="PTHR30346">
    <property type="entry name" value="TRANSCRIPTIONAL DUAL REGULATOR HCAR-RELATED"/>
    <property type="match status" value="1"/>
</dbReference>
<accession>A0AB36X6U2</accession>
<dbReference type="Proteomes" id="UP000234740">
    <property type="component" value="Unassembled WGS sequence"/>
</dbReference>
<dbReference type="PRINTS" id="PR00039">
    <property type="entry name" value="HTHLYSR"/>
</dbReference>
<dbReference type="InterPro" id="IPR000847">
    <property type="entry name" value="LysR_HTH_N"/>
</dbReference>
<evidence type="ECO:0000313" key="6">
    <source>
        <dbReference type="EMBL" id="PKZ91354.1"/>
    </source>
</evidence>
<keyword evidence="2" id="KW-0805">Transcription regulation</keyword>
<evidence type="ECO:0000256" key="4">
    <source>
        <dbReference type="ARBA" id="ARBA00023163"/>
    </source>
</evidence>
<dbReference type="GO" id="GO:0003700">
    <property type="term" value="F:DNA-binding transcription factor activity"/>
    <property type="evidence" value="ECO:0007669"/>
    <property type="project" value="InterPro"/>
</dbReference>
<dbReference type="RefSeq" id="WP_101890661.1">
    <property type="nucleotide sequence ID" value="NZ_PKKC01000001.1"/>
</dbReference>
<dbReference type="PANTHER" id="PTHR30346:SF28">
    <property type="entry name" value="HTH-TYPE TRANSCRIPTIONAL REGULATOR CYNR"/>
    <property type="match status" value="1"/>
</dbReference>
<evidence type="ECO:0000259" key="5">
    <source>
        <dbReference type="PROSITE" id="PS50931"/>
    </source>
</evidence>
<dbReference type="Gene3D" id="3.40.190.290">
    <property type="match status" value="1"/>
</dbReference>
<protein>
    <submittedName>
        <fullName evidence="6">LysR family transcriptional regulator</fullName>
    </submittedName>
</protein>
<evidence type="ECO:0000256" key="3">
    <source>
        <dbReference type="ARBA" id="ARBA00023125"/>
    </source>
</evidence>
<evidence type="ECO:0000256" key="1">
    <source>
        <dbReference type="ARBA" id="ARBA00009437"/>
    </source>
</evidence>
<dbReference type="FunFam" id="1.10.10.10:FF:000001">
    <property type="entry name" value="LysR family transcriptional regulator"/>
    <property type="match status" value="1"/>
</dbReference>
<dbReference type="Pfam" id="PF00126">
    <property type="entry name" value="HTH_1"/>
    <property type="match status" value="1"/>
</dbReference>
<dbReference type="EMBL" id="PKKC01000001">
    <property type="protein sequence ID" value="PKZ91354.1"/>
    <property type="molecule type" value="Genomic_DNA"/>
</dbReference>